<dbReference type="Gene3D" id="3.20.20.190">
    <property type="entry name" value="Phosphatidylinositol (PI) phosphodiesterase"/>
    <property type="match status" value="1"/>
</dbReference>
<dbReference type="Pfam" id="PF03009">
    <property type="entry name" value="GDPD"/>
    <property type="match status" value="1"/>
</dbReference>
<reference evidence="3 4" key="1">
    <citation type="submission" date="2017-04" db="EMBL/GenBank/DDBJ databases">
        <title>Genome Sequence of Marinobacter salarius strain SMR5 Isolated from a culture of the Diatom Skeletonema marinoi.</title>
        <authorList>
            <person name="Topel M."/>
            <person name="Pinder M.I.M."/>
            <person name="Johansson O.N."/>
            <person name="Kourtchenko O."/>
            <person name="Godhe A."/>
            <person name="Clarke A.K."/>
        </authorList>
    </citation>
    <scope>NUCLEOTIDE SEQUENCE [LARGE SCALE GENOMIC DNA]</scope>
    <source>
        <strain evidence="3 4">SMR5</strain>
    </source>
</reference>
<dbReference type="EC" id="3.1.4.46" evidence="3"/>
<feature type="transmembrane region" description="Helical" evidence="1">
    <location>
        <begin position="119"/>
        <end position="146"/>
    </location>
</feature>
<feature type="transmembrane region" description="Helical" evidence="1">
    <location>
        <begin position="265"/>
        <end position="296"/>
    </location>
</feature>
<keyword evidence="3" id="KW-0378">Hydrolase</keyword>
<feature type="transmembrane region" description="Helical" evidence="1">
    <location>
        <begin position="317"/>
        <end position="338"/>
    </location>
</feature>
<proteinExistence type="predicted"/>
<dbReference type="PROSITE" id="PS51704">
    <property type="entry name" value="GP_PDE"/>
    <property type="match status" value="1"/>
</dbReference>
<keyword evidence="1" id="KW-1133">Transmembrane helix</keyword>
<dbReference type="InterPro" id="IPR018476">
    <property type="entry name" value="GlyceroP-diester-Pdiesterase_M"/>
</dbReference>
<evidence type="ECO:0000256" key="1">
    <source>
        <dbReference type="SAM" id="Phobius"/>
    </source>
</evidence>
<accession>A0A1W6K8I3</accession>
<evidence type="ECO:0000259" key="2">
    <source>
        <dbReference type="PROSITE" id="PS51704"/>
    </source>
</evidence>
<feature type="transmembrane region" description="Helical" evidence="1">
    <location>
        <begin position="220"/>
        <end position="245"/>
    </location>
</feature>
<dbReference type="EMBL" id="CP020931">
    <property type="protein sequence ID" value="ARM83738.1"/>
    <property type="molecule type" value="Genomic_DNA"/>
</dbReference>
<dbReference type="STRING" id="1420917.AU15_10535"/>
<organism evidence="3 4">
    <name type="scientific">Marinobacter salarius</name>
    <dbReference type="NCBI Taxonomy" id="1420917"/>
    <lineage>
        <taxon>Bacteria</taxon>
        <taxon>Pseudomonadati</taxon>
        <taxon>Pseudomonadota</taxon>
        <taxon>Gammaproteobacteria</taxon>
        <taxon>Pseudomonadales</taxon>
        <taxon>Marinobacteraceae</taxon>
        <taxon>Marinobacter</taxon>
    </lineage>
</organism>
<dbReference type="RefSeq" id="WP_085680111.1">
    <property type="nucleotide sequence ID" value="NZ_CP020931.1"/>
</dbReference>
<dbReference type="PANTHER" id="PTHR46211">
    <property type="entry name" value="GLYCEROPHOSPHORYL DIESTER PHOSPHODIESTERASE"/>
    <property type="match status" value="1"/>
</dbReference>
<gene>
    <name evidence="3" type="primary">ugpQ</name>
    <name evidence="3" type="ORF">MARSALSMR5_01653</name>
</gene>
<evidence type="ECO:0000313" key="3">
    <source>
        <dbReference type="EMBL" id="ARM83738.1"/>
    </source>
</evidence>
<protein>
    <submittedName>
        <fullName evidence="3">Glycerophosphoryl diester phosphodiesterase</fullName>
        <ecNumber evidence="3">3.1.4.46</ecNumber>
    </submittedName>
</protein>
<feature type="domain" description="GP-PDE" evidence="2">
    <location>
        <begin position="347"/>
        <end position="577"/>
    </location>
</feature>
<dbReference type="PANTHER" id="PTHR46211:SF1">
    <property type="entry name" value="GLYCEROPHOSPHODIESTER PHOSPHODIESTERASE, CYTOPLASMIC"/>
    <property type="match status" value="1"/>
</dbReference>
<dbReference type="GO" id="GO:0008889">
    <property type="term" value="F:glycerophosphodiester phosphodiesterase activity"/>
    <property type="evidence" value="ECO:0007669"/>
    <property type="project" value="UniProtKB-EC"/>
</dbReference>
<dbReference type="GO" id="GO:0006629">
    <property type="term" value="P:lipid metabolic process"/>
    <property type="evidence" value="ECO:0007669"/>
    <property type="project" value="InterPro"/>
</dbReference>
<dbReference type="AlphaFoldDB" id="A0A1W6K8I3"/>
<dbReference type="InterPro" id="IPR017946">
    <property type="entry name" value="PLC-like_Pdiesterase_TIM-brl"/>
</dbReference>
<dbReference type="Proteomes" id="UP000193100">
    <property type="component" value="Chromosome"/>
</dbReference>
<feature type="transmembrane region" description="Helical" evidence="1">
    <location>
        <begin position="166"/>
        <end position="199"/>
    </location>
</feature>
<dbReference type="GeneID" id="77255619"/>
<sequence length="598" mass="66201">MKILALHTLAFLHVHRRALLVFYLFFTGLVLAAIAPLFSSALAALRPITGHAAISTGGLVQFVVSPGGLLWISTTATLTALLVILQQAGMTWIAASGGGREYRIAIATLWALARRFKQLLTLTLLQLGGHALIAVPFLLAIVVSYQWLISPHDIYYLKLERPPEVWWFLGISGVAALGIAVCNGWLYLRWVLSVPLLLLERRGARDALRQSSRYIHGQRLPVMGAIIAGLVGLALIPIVVTWLFQAVGGEIITSLPERMGVLMPVTLGLIALYILFTLTAAFAGMAAYSMLIYSVYRQATGHHRHSTAQTLPRRASPLAWSAELLIIILAATQAWFVLQSFDHQDDVSITAHRGSAFKAPENTMSAIRQAIEDGADYVEVDIRMTADGVPVLWHDTDMRRVFGLNAKISDITLEEARARDAGSWFGPAFSDERIATLEQVIETTRGQAHLYLDLKPAPETPDLTREVVHMLQRMDAVENTVIAAAEWRVLAEARQLEPSLKTSLLAQFIVGPLWEQHFDILGLRQNRVTPATVARTHRAGNELHVWTVNTPQAMSRFIDMGVDNIITDRPAVLAQLLQRRQALTDAELLVIKLRNWLR</sequence>
<dbReference type="PROSITE" id="PS50007">
    <property type="entry name" value="PIPLC_X_DOMAIN"/>
    <property type="match status" value="1"/>
</dbReference>
<dbReference type="InterPro" id="IPR030395">
    <property type="entry name" value="GP_PDE_dom"/>
</dbReference>
<keyword evidence="1" id="KW-0472">Membrane</keyword>
<name>A0A1W6K8I3_9GAMM</name>
<evidence type="ECO:0000313" key="4">
    <source>
        <dbReference type="Proteomes" id="UP000193100"/>
    </source>
</evidence>
<keyword evidence="1" id="KW-0812">Transmembrane</keyword>
<dbReference type="SUPFAM" id="SSF51695">
    <property type="entry name" value="PLC-like phosphodiesterases"/>
    <property type="match status" value="1"/>
</dbReference>
<dbReference type="Pfam" id="PF10110">
    <property type="entry name" value="GPDPase_memb"/>
    <property type="match status" value="1"/>
</dbReference>
<feature type="transmembrane region" description="Helical" evidence="1">
    <location>
        <begin position="20"/>
        <end position="45"/>
    </location>
</feature>